<accession>A0ABW6ABM4</accession>
<dbReference type="RefSeq" id="WP_386103521.1">
    <property type="nucleotide sequence ID" value="NZ_JBHUOZ010000003.1"/>
</dbReference>
<keyword evidence="2" id="KW-1185">Reference proteome</keyword>
<proteinExistence type="predicted"/>
<dbReference type="Proteomes" id="UP001597511">
    <property type="component" value="Unassembled WGS sequence"/>
</dbReference>
<gene>
    <name evidence="1" type="ORF">ACFS6H_20545</name>
</gene>
<reference evidence="2" key="1">
    <citation type="journal article" date="2019" name="Int. J. Syst. Evol. Microbiol.">
        <title>The Global Catalogue of Microorganisms (GCM) 10K type strain sequencing project: providing services to taxonomists for standard genome sequencing and annotation.</title>
        <authorList>
            <consortium name="The Broad Institute Genomics Platform"/>
            <consortium name="The Broad Institute Genome Sequencing Center for Infectious Disease"/>
            <person name="Wu L."/>
            <person name="Ma J."/>
        </authorList>
    </citation>
    <scope>NUCLEOTIDE SEQUENCE [LARGE SCALE GENOMIC DNA]</scope>
    <source>
        <strain evidence="2">KCTC 23299</strain>
    </source>
</reference>
<name>A0ABW6ABM4_9BACT</name>
<organism evidence="1 2">
    <name type="scientific">Terrimonas rubra</name>
    <dbReference type="NCBI Taxonomy" id="1035890"/>
    <lineage>
        <taxon>Bacteria</taxon>
        <taxon>Pseudomonadati</taxon>
        <taxon>Bacteroidota</taxon>
        <taxon>Chitinophagia</taxon>
        <taxon>Chitinophagales</taxon>
        <taxon>Chitinophagaceae</taxon>
        <taxon>Terrimonas</taxon>
    </lineage>
</organism>
<comment type="caution">
    <text evidence="1">The sequence shown here is derived from an EMBL/GenBank/DDBJ whole genome shotgun (WGS) entry which is preliminary data.</text>
</comment>
<sequence>MRLPLYAQSDLPVKNFSPVLAYSQDKAMRFLDSVQRLDSSVHWPHVDPVLFMENLRFFAKSPLKFYEGKVTNFCAYMALTYLPLNYDPEYFSRFMVSLFVNGQATFGNVKLKPGKRVRNEAGLIKYKGALDISPAGQMWFLTLADHFKGYLNIFNHRFDKGDENTFWASTNFAKFNRMLKKLFPQFEVHARGADIIKPSVNDWLVYLSKKMQEGPVFLYLNNRLLYKKTHVKARFGVPTHYVVLLDIYKADNGKINIVYWDYGRKSLQQVTPEFLDEIIYGVTNCKLKTDKHEG</sequence>
<evidence type="ECO:0000313" key="1">
    <source>
        <dbReference type="EMBL" id="MFD2922121.1"/>
    </source>
</evidence>
<evidence type="ECO:0000313" key="2">
    <source>
        <dbReference type="Proteomes" id="UP001597511"/>
    </source>
</evidence>
<dbReference type="EMBL" id="JBHUOZ010000003">
    <property type="protein sequence ID" value="MFD2922121.1"/>
    <property type="molecule type" value="Genomic_DNA"/>
</dbReference>
<protein>
    <submittedName>
        <fullName evidence="1">Uncharacterized protein</fullName>
    </submittedName>
</protein>